<accession>A0A2L1IW83</accession>
<dbReference type="EMBL" id="MG757154">
    <property type="protein sequence ID" value="AVD99470.1"/>
    <property type="molecule type" value="Genomic_DNA"/>
</dbReference>
<sequence>MPKNPFSILTTAMQNVEAKTAGKTCDELIHTEEAAGKRALAKWGMVVAGTFTATVAAIVLIDKLDKDETTPEA</sequence>
<reference evidence="3" key="1">
    <citation type="submission" date="2018-01" db="EMBL/GenBank/DDBJ databases">
        <authorList>
            <person name="Wardenburg K.E."/>
            <person name="Rana S."/>
            <person name="Felix E."/>
            <person name="Puentes R.J."/>
            <person name="Shaffer C.D."/>
            <person name="Weston-Hafer K.A."/>
            <person name="Russell D.A."/>
            <person name="Pope W.H."/>
            <person name="Jacobs-Sera D."/>
            <person name="Hendrix R.W."/>
            <person name="Hatfull G.F."/>
        </authorList>
    </citation>
    <scope>NUCLEOTIDE SEQUENCE [LARGE SCALE GENOMIC DNA]</scope>
</reference>
<feature type="transmembrane region" description="Helical" evidence="1">
    <location>
        <begin position="42"/>
        <end position="61"/>
    </location>
</feature>
<keyword evidence="1" id="KW-0472">Membrane</keyword>
<proteinExistence type="predicted"/>
<evidence type="ECO:0000256" key="1">
    <source>
        <dbReference type="SAM" id="Phobius"/>
    </source>
</evidence>
<name>A0A2L1IW83_9CAUD</name>
<keyword evidence="1" id="KW-0812">Transmembrane</keyword>
<keyword evidence="3" id="KW-1185">Reference proteome</keyword>
<evidence type="ECO:0000313" key="3">
    <source>
        <dbReference type="Proteomes" id="UP000241360"/>
    </source>
</evidence>
<keyword evidence="1" id="KW-1133">Transmembrane helix</keyword>
<gene>
    <name evidence="2" type="ORF">SEA_BING_48</name>
</gene>
<dbReference type="Proteomes" id="UP000241360">
    <property type="component" value="Segment"/>
</dbReference>
<evidence type="ECO:0000313" key="2">
    <source>
        <dbReference type="EMBL" id="AVD99470.1"/>
    </source>
</evidence>
<protein>
    <submittedName>
        <fullName evidence="2">Uncharacterized protein</fullName>
    </submittedName>
</protein>
<organism evidence="2 3">
    <name type="scientific">Streptomyces phage Bing</name>
    <dbReference type="NCBI Taxonomy" id="2079427"/>
    <lineage>
        <taxon>Viruses</taxon>
        <taxon>Duplodnaviria</taxon>
        <taxon>Heunggongvirae</taxon>
        <taxon>Uroviricota</taxon>
        <taxon>Caudoviricetes</taxon>
        <taxon>Bingvirus</taxon>
        <taxon>Bingvirus bing</taxon>
    </lineage>
</organism>